<feature type="domain" description="2TM" evidence="3">
    <location>
        <begin position="39"/>
        <end position="96"/>
    </location>
</feature>
<dbReference type="OrthoDB" id="5145586at2"/>
<dbReference type="InterPro" id="IPR025698">
    <property type="entry name" value="2TM_dom"/>
</dbReference>
<sequence length="136" mass="14879">MTEPPARPGDEDVPHPPLPSWQPPAAPPDPAADPEIRARALKQLEDRKGFQIHLTVYAAVIGFLVVIWLLSGGGDFWPVWPAAAWGLGIVIHGASLRWDDEPSEEEIAEQARRISGRRGDRPTTDPRGLEGPQDTV</sequence>
<keyword evidence="2" id="KW-0472">Membrane</keyword>
<keyword evidence="5" id="KW-1185">Reference proteome</keyword>
<keyword evidence="2" id="KW-0812">Transmembrane</keyword>
<keyword evidence="2" id="KW-1133">Transmembrane helix</keyword>
<feature type="compositionally biased region" description="Pro residues" evidence="1">
    <location>
        <begin position="15"/>
        <end position="31"/>
    </location>
</feature>
<evidence type="ECO:0000256" key="2">
    <source>
        <dbReference type="SAM" id="Phobius"/>
    </source>
</evidence>
<proteinExistence type="predicted"/>
<evidence type="ECO:0000313" key="5">
    <source>
        <dbReference type="Proteomes" id="UP000315133"/>
    </source>
</evidence>
<gene>
    <name evidence="4" type="ORF">FB476_2308</name>
</gene>
<feature type="region of interest" description="Disordered" evidence="1">
    <location>
        <begin position="100"/>
        <end position="136"/>
    </location>
</feature>
<dbReference type="RefSeq" id="WP_141818901.1">
    <property type="nucleotide sequence ID" value="NZ_BAAAIL010000002.1"/>
</dbReference>
<organism evidence="4 5">
    <name type="scientific">Ornithinimicrobium humiphilum</name>
    <dbReference type="NCBI Taxonomy" id="125288"/>
    <lineage>
        <taxon>Bacteria</taxon>
        <taxon>Bacillati</taxon>
        <taxon>Actinomycetota</taxon>
        <taxon>Actinomycetes</taxon>
        <taxon>Micrococcales</taxon>
        <taxon>Ornithinimicrobiaceae</taxon>
        <taxon>Ornithinimicrobium</taxon>
    </lineage>
</organism>
<evidence type="ECO:0000313" key="4">
    <source>
        <dbReference type="EMBL" id="TQM97398.1"/>
    </source>
</evidence>
<feature type="compositionally biased region" description="Basic and acidic residues" evidence="1">
    <location>
        <begin position="109"/>
        <end position="128"/>
    </location>
</feature>
<evidence type="ECO:0000256" key="1">
    <source>
        <dbReference type="SAM" id="MobiDB-lite"/>
    </source>
</evidence>
<feature type="region of interest" description="Disordered" evidence="1">
    <location>
        <begin position="1"/>
        <end position="34"/>
    </location>
</feature>
<dbReference type="Proteomes" id="UP000315133">
    <property type="component" value="Unassembled WGS sequence"/>
</dbReference>
<accession>A0A543KQR1</accession>
<name>A0A543KQR1_9MICO</name>
<feature type="transmembrane region" description="Helical" evidence="2">
    <location>
        <begin position="52"/>
        <end position="71"/>
    </location>
</feature>
<evidence type="ECO:0000259" key="3">
    <source>
        <dbReference type="Pfam" id="PF13239"/>
    </source>
</evidence>
<comment type="caution">
    <text evidence="4">The sequence shown here is derived from an EMBL/GenBank/DDBJ whole genome shotgun (WGS) entry which is preliminary data.</text>
</comment>
<dbReference type="EMBL" id="VFPU01000001">
    <property type="protein sequence ID" value="TQM97398.1"/>
    <property type="molecule type" value="Genomic_DNA"/>
</dbReference>
<dbReference type="Pfam" id="PF13239">
    <property type="entry name" value="2TM"/>
    <property type="match status" value="1"/>
</dbReference>
<protein>
    <submittedName>
        <fullName evidence="4">2TM domain-containing protein</fullName>
    </submittedName>
</protein>
<dbReference type="AlphaFoldDB" id="A0A543KQR1"/>
<reference evidence="4 5" key="1">
    <citation type="submission" date="2019-06" db="EMBL/GenBank/DDBJ databases">
        <title>Sequencing the genomes of 1000 actinobacteria strains.</title>
        <authorList>
            <person name="Klenk H.-P."/>
        </authorList>
    </citation>
    <scope>NUCLEOTIDE SEQUENCE [LARGE SCALE GENOMIC DNA]</scope>
    <source>
        <strain evidence="4 5">DSM 12362</strain>
    </source>
</reference>